<name>A0AC34FMK7_9BILA</name>
<sequence length="217" mass="26210">MEEKPKDEECERCKKLEGRLEMTKEKLKDVEECVQYQNEFRIELETELDDLTSTYEIKDDECQKLHEQLDAYLKDPEVAPKLPTHANNRINDLYRNFTILKNENENIYDEFIKQRNMRQFEAERCKTLAFETEYIKGRAAEQRKAHESLKKNFTQHLIERQAYEKVKTEEIKELKNTVMLSFKLFRKLIDSPDFTNEELKQEIQQFLHLQCNAYQNL</sequence>
<organism evidence="1 2">
    <name type="scientific">Panagrolaimus sp. ES5</name>
    <dbReference type="NCBI Taxonomy" id="591445"/>
    <lineage>
        <taxon>Eukaryota</taxon>
        <taxon>Metazoa</taxon>
        <taxon>Ecdysozoa</taxon>
        <taxon>Nematoda</taxon>
        <taxon>Chromadorea</taxon>
        <taxon>Rhabditida</taxon>
        <taxon>Tylenchina</taxon>
        <taxon>Panagrolaimomorpha</taxon>
        <taxon>Panagrolaimoidea</taxon>
        <taxon>Panagrolaimidae</taxon>
        <taxon>Panagrolaimus</taxon>
    </lineage>
</organism>
<dbReference type="Proteomes" id="UP000887579">
    <property type="component" value="Unplaced"/>
</dbReference>
<reference evidence="2" key="1">
    <citation type="submission" date="2022-11" db="UniProtKB">
        <authorList>
            <consortium name="WormBaseParasite"/>
        </authorList>
    </citation>
    <scope>IDENTIFICATION</scope>
</reference>
<evidence type="ECO:0000313" key="2">
    <source>
        <dbReference type="WBParaSite" id="ES5_v2.g18452.t1"/>
    </source>
</evidence>
<accession>A0AC34FMK7</accession>
<protein>
    <submittedName>
        <fullName evidence="2">Uncharacterized protein</fullName>
    </submittedName>
</protein>
<proteinExistence type="predicted"/>
<dbReference type="WBParaSite" id="ES5_v2.g18452.t1">
    <property type="protein sequence ID" value="ES5_v2.g18452.t1"/>
    <property type="gene ID" value="ES5_v2.g18452"/>
</dbReference>
<evidence type="ECO:0000313" key="1">
    <source>
        <dbReference type="Proteomes" id="UP000887579"/>
    </source>
</evidence>